<feature type="transmembrane region" description="Helical" evidence="1">
    <location>
        <begin position="156"/>
        <end position="179"/>
    </location>
</feature>
<dbReference type="Proteomes" id="UP000003175">
    <property type="component" value="Unassembled WGS sequence"/>
</dbReference>
<reference evidence="2 3" key="1">
    <citation type="submission" date="2011-08" db="EMBL/GenBank/DDBJ databases">
        <title>The Genome Sequence of Selenomonas noxia F0398.</title>
        <authorList>
            <consortium name="The Broad Institute Genome Sequencing Platform"/>
            <person name="Earl A."/>
            <person name="Ward D."/>
            <person name="Feldgarden M."/>
            <person name="Gevers D."/>
            <person name="Izard J."/>
            <person name="Ganesan A."/>
            <person name="Blanton J.M."/>
            <person name="Baranova O.V."/>
            <person name="Tanner A.C."/>
            <person name="Dewhirst F.E."/>
            <person name="Young S.K."/>
            <person name="Zeng Q."/>
            <person name="Gargeya S."/>
            <person name="Fitzgerald M."/>
            <person name="Haas B."/>
            <person name="Abouelleil A."/>
            <person name="Alvarado L."/>
            <person name="Arachchi H.M."/>
            <person name="Berlin A."/>
            <person name="Brown A."/>
            <person name="Chapman S.B."/>
            <person name="Chen Z."/>
            <person name="Dunbar C."/>
            <person name="Freedman E."/>
            <person name="Gearin G."/>
            <person name="Gellesch M."/>
            <person name="Goldberg J."/>
            <person name="Griggs A."/>
            <person name="Gujja S."/>
            <person name="Heiman D."/>
            <person name="Howarth C."/>
            <person name="Larson L."/>
            <person name="Lui A."/>
            <person name="MacDonald P.J.P."/>
            <person name="Montmayeur A."/>
            <person name="Murphy C."/>
            <person name="Neiman D."/>
            <person name="Pearson M."/>
            <person name="Priest M."/>
            <person name="Roberts A."/>
            <person name="Saif S."/>
            <person name="Shea T."/>
            <person name="Shenoy N."/>
            <person name="Sisk P."/>
            <person name="Stolte C."/>
            <person name="Sykes S."/>
            <person name="Wortman J."/>
            <person name="Nusbaum C."/>
            <person name="Birren B."/>
        </authorList>
    </citation>
    <scope>NUCLEOTIDE SEQUENCE [LARGE SCALE GENOMIC DNA]</scope>
    <source>
        <strain evidence="2 3">F0398</strain>
    </source>
</reference>
<dbReference type="GeneID" id="84787767"/>
<dbReference type="EMBL" id="ADGH01000016">
    <property type="protein sequence ID" value="EHG23900.1"/>
    <property type="molecule type" value="Genomic_DNA"/>
</dbReference>
<feature type="transmembrane region" description="Helical" evidence="1">
    <location>
        <begin position="130"/>
        <end position="150"/>
    </location>
</feature>
<keyword evidence="1" id="KW-0472">Membrane</keyword>
<gene>
    <name evidence="2" type="ORF">HMPREF9432_01574</name>
</gene>
<evidence type="ECO:0008006" key="4">
    <source>
        <dbReference type="Google" id="ProtNLM"/>
    </source>
</evidence>
<evidence type="ECO:0000313" key="2">
    <source>
        <dbReference type="EMBL" id="EHG23900.1"/>
    </source>
</evidence>
<dbReference type="RefSeq" id="WP_006696794.1">
    <property type="nucleotide sequence ID" value="NZ_JH376860.1"/>
</dbReference>
<keyword evidence="3" id="KW-1185">Reference proteome</keyword>
<protein>
    <recommendedName>
        <fullName evidence="4">ABC transmembrane type-1 domain-containing protein</fullName>
    </recommendedName>
</protein>
<evidence type="ECO:0000313" key="3">
    <source>
        <dbReference type="Proteomes" id="UP000003175"/>
    </source>
</evidence>
<name>A0ABP2MNU4_9FIRM</name>
<keyword evidence="1" id="KW-0812">Transmembrane</keyword>
<comment type="caution">
    <text evidence="2">The sequence shown here is derived from an EMBL/GenBank/DDBJ whole genome shotgun (WGS) entry which is preliminary data.</text>
</comment>
<accession>A0ABP2MNU4</accession>
<organism evidence="2 3">
    <name type="scientific">Selenomonas noxia F0398</name>
    <dbReference type="NCBI Taxonomy" id="702437"/>
    <lineage>
        <taxon>Bacteria</taxon>
        <taxon>Bacillati</taxon>
        <taxon>Bacillota</taxon>
        <taxon>Negativicutes</taxon>
        <taxon>Selenomonadales</taxon>
        <taxon>Selenomonadaceae</taxon>
        <taxon>Selenomonas</taxon>
    </lineage>
</organism>
<sequence length="206" mass="23872">MTAFDFFKFVVSPLLILAAKTIFSHLHSHSSRLRQANEMFSDTLEQYIQKGVIPSPDKLAAAKEGIALKHGIKITQLNDVVTAIYIAYTNFMSKNDQTKQFEYNFKTYAKRFEERWIKIKFSWSEFLQDSYITAMGLFLVWWINGLYLGIDMDASFYSVLLAFSYMLALIMQLILQPFCNKLSERARKKKLAKSRAAIEALCNSHY</sequence>
<evidence type="ECO:0000256" key="1">
    <source>
        <dbReference type="SAM" id="Phobius"/>
    </source>
</evidence>
<keyword evidence="1" id="KW-1133">Transmembrane helix</keyword>
<proteinExistence type="predicted"/>